<organism evidence="1 2">
    <name type="scientific">Dendrothele bispora (strain CBS 962.96)</name>
    <dbReference type="NCBI Taxonomy" id="1314807"/>
    <lineage>
        <taxon>Eukaryota</taxon>
        <taxon>Fungi</taxon>
        <taxon>Dikarya</taxon>
        <taxon>Basidiomycota</taxon>
        <taxon>Agaricomycotina</taxon>
        <taxon>Agaricomycetes</taxon>
        <taxon>Agaricomycetidae</taxon>
        <taxon>Agaricales</taxon>
        <taxon>Agaricales incertae sedis</taxon>
        <taxon>Dendrothele</taxon>
    </lineage>
</organism>
<name>A0A4S8M8X4_DENBC</name>
<protein>
    <submittedName>
        <fullName evidence="1">Uncharacterized protein</fullName>
    </submittedName>
</protein>
<dbReference type="EMBL" id="ML179129">
    <property type="protein sequence ID" value="THU98829.1"/>
    <property type="molecule type" value="Genomic_DNA"/>
</dbReference>
<proteinExistence type="predicted"/>
<evidence type="ECO:0000313" key="1">
    <source>
        <dbReference type="EMBL" id="THU98829.1"/>
    </source>
</evidence>
<sequence length="83" mass="9896">METIKNRRTLLESHSLFLFSFLVKLSVLTQCIHGFLDSISPSNLSEFQTDTMCMYTMYFKFREHSFLCDFECRMVLPRCSRHV</sequence>
<dbReference type="AlphaFoldDB" id="A0A4S8M8X4"/>
<keyword evidence="2" id="KW-1185">Reference proteome</keyword>
<accession>A0A4S8M8X4</accession>
<dbReference type="Proteomes" id="UP000297245">
    <property type="component" value="Unassembled WGS sequence"/>
</dbReference>
<reference evidence="1 2" key="1">
    <citation type="journal article" date="2019" name="Nat. Ecol. Evol.">
        <title>Megaphylogeny resolves global patterns of mushroom evolution.</title>
        <authorList>
            <person name="Varga T."/>
            <person name="Krizsan K."/>
            <person name="Foldi C."/>
            <person name="Dima B."/>
            <person name="Sanchez-Garcia M."/>
            <person name="Sanchez-Ramirez S."/>
            <person name="Szollosi G.J."/>
            <person name="Szarkandi J.G."/>
            <person name="Papp V."/>
            <person name="Albert L."/>
            <person name="Andreopoulos W."/>
            <person name="Angelini C."/>
            <person name="Antonin V."/>
            <person name="Barry K.W."/>
            <person name="Bougher N.L."/>
            <person name="Buchanan P."/>
            <person name="Buyck B."/>
            <person name="Bense V."/>
            <person name="Catcheside P."/>
            <person name="Chovatia M."/>
            <person name="Cooper J."/>
            <person name="Damon W."/>
            <person name="Desjardin D."/>
            <person name="Finy P."/>
            <person name="Geml J."/>
            <person name="Haridas S."/>
            <person name="Hughes K."/>
            <person name="Justo A."/>
            <person name="Karasinski D."/>
            <person name="Kautmanova I."/>
            <person name="Kiss B."/>
            <person name="Kocsube S."/>
            <person name="Kotiranta H."/>
            <person name="LaButti K.M."/>
            <person name="Lechner B.E."/>
            <person name="Liimatainen K."/>
            <person name="Lipzen A."/>
            <person name="Lukacs Z."/>
            <person name="Mihaltcheva S."/>
            <person name="Morgado L.N."/>
            <person name="Niskanen T."/>
            <person name="Noordeloos M.E."/>
            <person name="Ohm R.A."/>
            <person name="Ortiz-Santana B."/>
            <person name="Ovrebo C."/>
            <person name="Racz N."/>
            <person name="Riley R."/>
            <person name="Savchenko A."/>
            <person name="Shiryaev A."/>
            <person name="Soop K."/>
            <person name="Spirin V."/>
            <person name="Szebenyi C."/>
            <person name="Tomsovsky M."/>
            <person name="Tulloss R.E."/>
            <person name="Uehling J."/>
            <person name="Grigoriev I.V."/>
            <person name="Vagvolgyi C."/>
            <person name="Papp T."/>
            <person name="Martin F.M."/>
            <person name="Miettinen O."/>
            <person name="Hibbett D.S."/>
            <person name="Nagy L.G."/>
        </authorList>
    </citation>
    <scope>NUCLEOTIDE SEQUENCE [LARGE SCALE GENOMIC DNA]</scope>
    <source>
        <strain evidence="1 2">CBS 962.96</strain>
    </source>
</reference>
<gene>
    <name evidence="1" type="ORF">K435DRAFT_520103</name>
</gene>
<evidence type="ECO:0000313" key="2">
    <source>
        <dbReference type="Proteomes" id="UP000297245"/>
    </source>
</evidence>